<keyword evidence="2" id="KW-1185">Reference proteome</keyword>
<evidence type="ECO:0000313" key="2">
    <source>
        <dbReference type="Proteomes" id="UP000075903"/>
    </source>
</evidence>
<organism evidence="1 2">
    <name type="scientific">Anopheles merus</name>
    <name type="common">Mosquito</name>
    <dbReference type="NCBI Taxonomy" id="30066"/>
    <lineage>
        <taxon>Eukaryota</taxon>
        <taxon>Metazoa</taxon>
        <taxon>Ecdysozoa</taxon>
        <taxon>Arthropoda</taxon>
        <taxon>Hexapoda</taxon>
        <taxon>Insecta</taxon>
        <taxon>Pterygota</taxon>
        <taxon>Neoptera</taxon>
        <taxon>Endopterygota</taxon>
        <taxon>Diptera</taxon>
        <taxon>Nematocera</taxon>
        <taxon>Culicoidea</taxon>
        <taxon>Culicidae</taxon>
        <taxon>Anophelinae</taxon>
        <taxon>Anopheles</taxon>
    </lineage>
</organism>
<proteinExistence type="predicted"/>
<dbReference type="EnsemblMetazoa" id="AMEM008491-RA">
    <property type="protein sequence ID" value="AMEM008491-PA"/>
    <property type="gene ID" value="AMEM008491"/>
</dbReference>
<dbReference type="VEuPathDB" id="VectorBase:AMEM008491"/>
<dbReference type="Proteomes" id="UP000075903">
    <property type="component" value="Unassembled WGS sequence"/>
</dbReference>
<accession>A0A182V425</accession>
<reference evidence="1" key="1">
    <citation type="submission" date="2020-05" db="UniProtKB">
        <authorList>
            <consortium name="EnsemblMetazoa"/>
        </authorList>
    </citation>
    <scope>IDENTIFICATION</scope>
    <source>
        <strain evidence="1">MAF</strain>
    </source>
</reference>
<evidence type="ECO:0000313" key="1">
    <source>
        <dbReference type="EnsemblMetazoa" id="AMEM008491-PA"/>
    </source>
</evidence>
<sequence length="243" mass="25017">MAKVASDLDDLSRNRCSQNRLPKVADAPGNACVGLVTADTLPVLMNEADELLADKGKVDAVCVPVGVVGEKSCFLLRSRIGNLFREQLRSSSSVLNRGRVLAVAPALQLCAPIERGRWATVGGSVVDAEETVVGSHKRMVTSSSAGGGSGTTIVVRAFGSFGVDDISSRFSTLASCTLASGGERRRKATPPASGGPLPGTADGGRFCVWIWSGVLSALAVVAANMSCGCCWCCCLLVAPSGVD</sequence>
<name>A0A182V425_ANOME</name>
<dbReference type="AlphaFoldDB" id="A0A182V425"/>
<protein>
    <submittedName>
        <fullName evidence="1">Uncharacterized protein</fullName>
    </submittedName>
</protein>